<protein>
    <recommendedName>
        <fullName evidence="4">RNA polymerase alpha subunit C-terminal domain-containing protein</fullName>
    </recommendedName>
</protein>
<feature type="coiled-coil region" evidence="1">
    <location>
        <begin position="52"/>
        <end position="110"/>
    </location>
</feature>
<dbReference type="Proteomes" id="UP000032874">
    <property type="component" value="Unassembled WGS sequence"/>
</dbReference>
<sequence>MTTTTTAAGVLESSLRPVRAQLDLAIEQTTGIVQRSVESATVLLDQAQALCIEQLNKEVDDYNAIIDRLEAAENDLTTKALALTQVQERVESAELAAAEATAERDSVTAKYKLALTEKGMLATELNQLKSLNPERLKAQLARVKIDLSDSRTLRDQQLTEIRRLKKELADKTSKLSTMVQLNDELNHAITDMRARLQRADGDVEQRYWQTASGTQFYFYTFQWGLQLYSPEYDVKILNDIDWHLEIRSTIGICMIVSVSEWAVPIYPTVENFKDAWPEGLTEAVTARIRELLEATHPHLVRRAEWAESVLVGSLPLKEQHLDLLSAAGIHSLFDVVRRTPDALAEKVKGFGISTARQVHAKCIGLVKDWELAQKQSEAA</sequence>
<dbReference type="eggNOG" id="ENOG5033T4X">
    <property type="taxonomic scope" value="Bacteria"/>
</dbReference>
<gene>
    <name evidence="2" type="ORF">KP22_03910</name>
</gene>
<comment type="caution">
    <text evidence="2">The sequence shown here is derived from an EMBL/GenBank/DDBJ whole genome shotgun (WGS) entry which is preliminary data.</text>
</comment>
<evidence type="ECO:0000313" key="3">
    <source>
        <dbReference type="Proteomes" id="UP000032874"/>
    </source>
</evidence>
<feature type="coiled-coil region" evidence="1">
    <location>
        <begin position="154"/>
        <end position="202"/>
    </location>
</feature>
<evidence type="ECO:0008006" key="4">
    <source>
        <dbReference type="Google" id="ProtNLM"/>
    </source>
</evidence>
<evidence type="ECO:0000313" key="2">
    <source>
        <dbReference type="EMBL" id="KFX07246.1"/>
    </source>
</evidence>
<proteinExistence type="predicted"/>
<dbReference type="STRING" id="55207.KP22_03910"/>
<reference evidence="2 3" key="1">
    <citation type="submission" date="2014-08" db="EMBL/GenBank/DDBJ databases">
        <title>Genome sequences of NCPPB Pectobacterium isolates.</title>
        <authorList>
            <person name="Glover R.H."/>
            <person name="Sapp M."/>
            <person name="Elphinstone J."/>
        </authorList>
    </citation>
    <scope>NUCLEOTIDE SEQUENCE [LARGE SCALE GENOMIC DNA]</scope>
    <source>
        <strain evidence="2 3">NCPPB 2795</strain>
    </source>
</reference>
<name>A0A093SAT0_9GAMM</name>
<dbReference type="RefSeq" id="WP_039322492.1">
    <property type="nucleotide sequence ID" value="NZ_JQHM01000001.1"/>
</dbReference>
<organism evidence="2 3">
    <name type="scientific">Pectobacterium betavasculorum</name>
    <dbReference type="NCBI Taxonomy" id="55207"/>
    <lineage>
        <taxon>Bacteria</taxon>
        <taxon>Pseudomonadati</taxon>
        <taxon>Pseudomonadota</taxon>
        <taxon>Gammaproteobacteria</taxon>
        <taxon>Enterobacterales</taxon>
        <taxon>Pectobacteriaceae</taxon>
        <taxon>Pectobacterium</taxon>
    </lineage>
</organism>
<accession>A0A093SAT0</accession>
<keyword evidence="1" id="KW-0175">Coiled coil</keyword>
<dbReference type="AlphaFoldDB" id="A0A093SAT0"/>
<evidence type="ECO:0000256" key="1">
    <source>
        <dbReference type="SAM" id="Coils"/>
    </source>
</evidence>
<dbReference type="EMBL" id="JQHM01000001">
    <property type="protein sequence ID" value="KFX07246.1"/>
    <property type="molecule type" value="Genomic_DNA"/>
</dbReference>